<feature type="region of interest" description="Disordered" evidence="3">
    <location>
        <begin position="248"/>
        <end position="275"/>
    </location>
</feature>
<name>A0A0U5GE45_XANCI</name>
<feature type="region of interest" description="Disordered" evidence="3">
    <location>
        <begin position="301"/>
        <end position="320"/>
    </location>
</feature>
<dbReference type="Pfam" id="PF00756">
    <property type="entry name" value="Esterase"/>
    <property type="match status" value="1"/>
</dbReference>
<organism evidence="5 6">
    <name type="scientific">Xanthomonas citri pv. citri</name>
    <dbReference type="NCBI Taxonomy" id="611301"/>
    <lineage>
        <taxon>Bacteria</taxon>
        <taxon>Pseudomonadati</taxon>
        <taxon>Pseudomonadota</taxon>
        <taxon>Gammaproteobacteria</taxon>
        <taxon>Lysobacterales</taxon>
        <taxon>Lysobacteraceae</taxon>
        <taxon>Xanthomonas</taxon>
    </lineage>
</organism>
<evidence type="ECO:0008006" key="7">
    <source>
        <dbReference type="Google" id="ProtNLM"/>
    </source>
</evidence>
<proteinExistence type="inferred from homology"/>
<dbReference type="RefSeq" id="WP_015472726.1">
    <property type="nucleotide sequence ID" value="NZ_CP009031.1"/>
</dbReference>
<evidence type="ECO:0000313" key="6">
    <source>
        <dbReference type="Proteomes" id="UP000052230"/>
    </source>
</evidence>
<evidence type="ECO:0000256" key="1">
    <source>
        <dbReference type="ARBA" id="ARBA00005622"/>
    </source>
</evidence>
<dbReference type="Proteomes" id="UP000052230">
    <property type="component" value="Unassembled WGS sequence"/>
</dbReference>
<feature type="compositionally biased region" description="Basic and acidic residues" evidence="3">
    <location>
        <begin position="266"/>
        <end position="275"/>
    </location>
</feature>
<dbReference type="InterPro" id="IPR000801">
    <property type="entry name" value="Esterase-like"/>
</dbReference>
<gene>
    <name evidence="5" type="ORF">XAC3562_840031</name>
</gene>
<accession>A0A0U5GE45</accession>
<dbReference type="SUPFAM" id="SSF53474">
    <property type="entry name" value="alpha/beta-Hydrolases"/>
    <property type="match status" value="1"/>
</dbReference>
<dbReference type="Gene3D" id="3.40.50.1820">
    <property type="entry name" value="alpha/beta hydrolase"/>
    <property type="match status" value="1"/>
</dbReference>
<evidence type="ECO:0000313" key="5">
    <source>
        <dbReference type="EMBL" id="CEG18379.1"/>
    </source>
</evidence>
<feature type="chain" id="PRO_5043590343" description="IroE protein" evidence="4">
    <location>
        <begin position="25"/>
        <end position="320"/>
    </location>
</feature>
<dbReference type="GO" id="GO:0016788">
    <property type="term" value="F:hydrolase activity, acting on ester bonds"/>
    <property type="evidence" value="ECO:0007669"/>
    <property type="project" value="TreeGrafter"/>
</dbReference>
<keyword evidence="2" id="KW-0378">Hydrolase</keyword>
<protein>
    <recommendedName>
        <fullName evidence="7">IroE protein</fullName>
    </recommendedName>
</protein>
<sequence>MHRYRWTVWVCMSLWLVCATPALAQPDLSRTIGSTVADRASASYAFSALQLTAADGQRRYRIRIAVPKTPPPAAGYPVVYLLDGNAALMELDAHLLDSLSTHGDAPVLVFIADDSALRIDAIGRSLDYTPARYGDGRVETDPLNPQRRTGGAAAFAQLIATRIRPQVEARVAVDTRRQTVWGHSYGGLFVLHMLLTQPQLFQHYVAVDPSLWWGDGFIVDQAHRVVDAAQATDAYTPQVLRSVTVMAGEGEPPTRNPAARAMPTERSGRPRADPHAVPKLVALLSSLPGIKADYRPLPGLTHGQTLGASLAPTLRDAAAR</sequence>
<reference evidence="5 6" key="1">
    <citation type="submission" date="2014-09" db="EMBL/GenBank/DDBJ databases">
        <authorList>
            <person name="Regsiter A."/>
        </authorList>
    </citation>
    <scope>NUCLEOTIDE SEQUENCE [LARGE SCALE GENOMIC DNA]</scope>
</reference>
<keyword evidence="6" id="KW-1185">Reference proteome</keyword>
<dbReference type="AlphaFoldDB" id="A0A0U5GE45"/>
<evidence type="ECO:0000256" key="3">
    <source>
        <dbReference type="SAM" id="MobiDB-lite"/>
    </source>
</evidence>
<dbReference type="InterPro" id="IPR029058">
    <property type="entry name" value="AB_hydrolase_fold"/>
</dbReference>
<dbReference type="EMBL" id="CCXZ01000182">
    <property type="protein sequence ID" value="CEG18379.1"/>
    <property type="molecule type" value="Genomic_DNA"/>
</dbReference>
<keyword evidence="4" id="KW-0732">Signal</keyword>
<dbReference type="PANTHER" id="PTHR40841:SF2">
    <property type="entry name" value="SIDEROPHORE-DEGRADING ESTERASE (EUROFUNG)"/>
    <property type="match status" value="1"/>
</dbReference>
<feature type="signal peptide" evidence="4">
    <location>
        <begin position="1"/>
        <end position="24"/>
    </location>
</feature>
<comment type="caution">
    <text evidence="5">The sequence shown here is derived from an EMBL/GenBank/DDBJ whole genome shotgun (WGS) entry which is preliminary data.</text>
</comment>
<dbReference type="InterPro" id="IPR052558">
    <property type="entry name" value="Siderophore_Hydrolase_D"/>
</dbReference>
<dbReference type="PANTHER" id="PTHR40841">
    <property type="entry name" value="SIDEROPHORE TRIACETYLFUSARININE C ESTERASE"/>
    <property type="match status" value="1"/>
</dbReference>
<comment type="similarity">
    <text evidence="1">Belongs to the esterase D family.</text>
</comment>
<evidence type="ECO:0000256" key="2">
    <source>
        <dbReference type="ARBA" id="ARBA00022801"/>
    </source>
</evidence>
<evidence type="ECO:0000256" key="4">
    <source>
        <dbReference type="SAM" id="SignalP"/>
    </source>
</evidence>